<comment type="caution">
    <text evidence="2">The sequence shown here is derived from an EMBL/GenBank/DDBJ whole genome shotgun (WGS) entry which is preliminary data.</text>
</comment>
<dbReference type="AlphaFoldDB" id="A0A9X3TYZ2"/>
<name>A0A9X3TYZ2_9PROT</name>
<evidence type="ECO:0000313" key="2">
    <source>
        <dbReference type="EMBL" id="MDA5194383.1"/>
    </source>
</evidence>
<gene>
    <name evidence="2" type="ORF">NYP16_10515</name>
</gene>
<dbReference type="RefSeq" id="WP_274944086.1">
    <property type="nucleotide sequence ID" value="NZ_JANWOI010000003.1"/>
</dbReference>
<accession>A0A9X3TYZ2</accession>
<protein>
    <submittedName>
        <fullName evidence="2">Uncharacterized protein</fullName>
    </submittedName>
</protein>
<keyword evidence="1" id="KW-0812">Transmembrane</keyword>
<dbReference type="EMBL" id="JANWOI010000003">
    <property type="protein sequence ID" value="MDA5194383.1"/>
    <property type="molecule type" value="Genomic_DNA"/>
</dbReference>
<keyword evidence="1" id="KW-0472">Membrane</keyword>
<sequence length="96" mass="11044">MTVMGTTTFHLIGYAIVAVMWAVALYGLFEIARNLRPYLAPHTSAIFNAVREDWTRHRPRKQVVRQSVARVQSRPVKRPRRAVITDLPDWAGMRTV</sequence>
<keyword evidence="3" id="KW-1185">Reference proteome</keyword>
<evidence type="ECO:0000313" key="3">
    <source>
        <dbReference type="Proteomes" id="UP001141619"/>
    </source>
</evidence>
<dbReference type="Proteomes" id="UP001141619">
    <property type="component" value="Unassembled WGS sequence"/>
</dbReference>
<reference evidence="2" key="1">
    <citation type="submission" date="2022-08" db="EMBL/GenBank/DDBJ databases">
        <authorList>
            <person name="Vandamme P."/>
            <person name="Hettiarachchi A."/>
            <person name="Peeters C."/>
            <person name="Cnockaert M."/>
            <person name="Carlier A."/>
        </authorList>
    </citation>
    <scope>NUCLEOTIDE SEQUENCE</scope>
    <source>
        <strain evidence="2">LMG 31809</strain>
    </source>
</reference>
<evidence type="ECO:0000256" key="1">
    <source>
        <dbReference type="SAM" id="Phobius"/>
    </source>
</evidence>
<proteinExistence type="predicted"/>
<keyword evidence="1" id="KW-1133">Transmembrane helix</keyword>
<reference evidence="2" key="2">
    <citation type="journal article" date="2023" name="Syst. Appl. Microbiol.">
        <title>Govania unica gen. nov., sp. nov., a rare biosphere bacterium that represents a novel family in the class Alphaproteobacteria.</title>
        <authorList>
            <person name="Vandamme P."/>
            <person name="Peeters C."/>
            <person name="Hettiarachchi A."/>
            <person name="Cnockaert M."/>
            <person name="Carlier A."/>
        </authorList>
    </citation>
    <scope>NUCLEOTIDE SEQUENCE</scope>
    <source>
        <strain evidence="2">LMG 31809</strain>
    </source>
</reference>
<organism evidence="2 3">
    <name type="scientific">Govanella unica</name>
    <dbReference type="NCBI Taxonomy" id="2975056"/>
    <lineage>
        <taxon>Bacteria</taxon>
        <taxon>Pseudomonadati</taxon>
        <taxon>Pseudomonadota</taxon>
        <taxon>Alphaproteobacteria</taxon>
        <taxon>Emcibacterales</taxon>
        <taxon>Govanellaceae</taxon>
        <taxon>Govanella</taxon>
    </lineage>
</organism>
<feature type="transmembrane region" description="Helical" evidence="1">
    <location>
        <begin position="12"/>
        <end position="29"/>
    </location>
</feature>